<evidence type="ECO:0000313" key="1">
    <source>
        <dbReference type="EMBL" id="NRF70078.1"/>
    </source>
</evidence>
<proteinExistence type="predicted"/>
<dbReference type="RefSeq" id="WP_173128251.1">
    <property type="nucleotide sequence ID" value="NZ_JABRWJ010000007.1"/>
</dbReference>
<keyword evidence="2" id="KW-1185">Reference proteome</keyword>
<dbReference type="EMBL" id="JABRWJ010000007">
    <property type="protein sequence ID" value="NRF70078.1"/>
    <property type="molecule type" value="Genomic_DNA"/>
</dbReference>
<name>A0ABX2END1_9BURK</name>
<sequence length="71" mass="7536">MMRMVFSVVALLVVVFVMLKLGKDQTAALKSTAGPAASGAGGAQALPEKYKQDVQRALEQGMQQRASEPTQ</sequence>
<accession>A0ABX2END1</accession>
<reference evidence="1 2" key="1">
    <citation type="submission" date="2020-05" db="EMBL/GenBank/DDBJ databases">
        <title>Aquincola sp. isolate from soil.</title>
        <authorList>
            <person name="Han J."/>
            <person name="Kim D.-U."/>
        </authorList>
    </citation>
    <scope>NUCLEOTIDE SEQUENCE [LARGE SCALE GENOMIC DNA]</scope>
    <source>
        <strain evidence="1 2">S2</strain>
    </source>
</reference>
<organism evidence="1 2">
    <name type="scientific">Pseudaquabacterium terrae</name>
    <dbReference type="NCBI Taxonomy" id="2732868"/>
    <lineage>
        <taxon>Bacteria</taxon>
        <taxon>Pseudomonadati</taxon>
        <taxon>Pseudomonadota</taxon>
        <taxon>Betaproteobacteria</taxon>
        <taxon>Burkholderiales</taxon>
        <taxon>Sphaerotilaceae</taxon>
        <taxon>Pseudaquabacterium</taxon>
    </lineage>
</organism>
<protein>
    <submittedName>
        <fullName evidence="1">Uncharacterized protein</fullName>
    </submittedName>
</protein>
<comment type="caution">
    <text evidence="1">The sequence shown here is derived from an EMBL/GenBank/DDBJ whole genome shotgun (WGS) entry which is preliminary data.</text>
</comment>
<evidence type="ECO:0000313" key="2">
    <source>
        <dbReference type="Proteomes" id="UP000737171"/>
    </source>
</evidence>
<dbReference type="Proteomes" id="UP000737171">
    <property type="component" value="Unassembled WGS sequence"/>
</dbReference>
<gene>
    <name evidence="1" type="ORF">HLB44_24025</name>
</gene>